<comment type="caution">
    <text evidence="1">The sequence shown here is derived from an EMBL/GenBank/DDBJ whole genome shotgun (WGS) entry which is preliminary data.</text>
</comment>
<dbReference type="EMBL" id="JANATA010000011">
    <property type="protein sequence ID" value="MCP3428797.1"/>
    <property type="molecule type" value="Genomic_DNA"/>
</dbReference>
<proteinExistence type="predicted"/>
<protein>
    <recommendedName>
        <fullName evidence="3">DUF3806 domain-containing protein</fullName>
    </recommendedName>
</protein>
<accession>A0AA42BMM6</accession>
<evidence type="ECO:0000313" key="2">
    <source>
        <dbReference type="Proteomes" id="UP001165413"/>
    </source>
</evidence>
<name>A0AA42BMM6_9ALTE</name>
<gene>
    <name evidence="1" type="ORF">NLF92_07540</name>
</gene>
<dbReference type="AlphaFoldDB" id="A0AA42BMM6"/>
<evidence type="ECO:0000313" key="1">
    <source>
        <dbReference type="EMBL" id="MCP3428797.1"/>
    </source>
</evidence>
<dbReference type="Proteomes" id="UP001165413">
    <property type="component" value="Unassembled WGS sequence"/>
</dbReference>
<sequence length="136" mass="15462">MIMSASEITELMESSSLDAVKVTAEEFNMTLDFSVQSVALVDDILLSFLDRYNEQALEEQAVFTLCNLYGAYVGEVFRRNVGGDWVHEQKDNADFVFVSLHQHTYTFSGICYERLVNDSNTSIMKYFAIAMENAKQ</sequence>
<reference evidence="1" key="1">
    <citation type="submission" date="2022-07" db="EMBL/GenBank/DDBJ databases">
        <title>Characterization of the Novel Bacterium Alteromonas immobilis LMIT006 and Alteromonas gregis LMIT007.</title>
        <authorList>
            <person name="Lin X."/>
        </authorList>
    </citation>
    <scope>NUCLEOTIDE SEQUENCE</scope>
    <source>
        <strain evidence="1">LMIT007</strain>
    </source>
</reference>
<evidence type="ECO:0008006" key="3">
    <source>
        <dbReference type="Google" id="ProtNLM"/>
    </source>
</evidence>
<keyword evidence="2" id="KW-1185">Reference proteome</keyword>
<organism evidence="1 2">
    <name type="scientific">Opacimonas viscosa</name>
    <dbReference type="NCBI Taxonomy" id="2961944"/>
    <lineage>
        <taxon>Bacteria</taxon>
        <taxon>Pseudomonadati</taxon>
        <taxon>Pseudomonadota</taxon>
        <taxon>Gammaproteobacteria</taxon>
        <taxon>Alteromonadales</taxon>
        <taxon>Alteromonadaceae</taxon>
        <taxon>Opacimonas</taxon>
    </lineage>
</organism>
<dbReference type="RefSeq" id="WP_254100420.1">
    <property type="nucleotide sequence ID" value="NZ_JANATA010000011.1"/>
</dbReference>